<dbReference type="Proteomes" id="UP000663852">
    <property type="component" value="Unassembled WGS sequence"/>
</dbReference>
<evidence type="ECO:0000313" key="2">
    <source>
        <dbReference type="Proteomes" id="UP000663852"/>
    </source>
</evidence>
<proteinExistence type="predicted"/>
<gene>
    <name evidence="1" type="ORF">EDS130_LOCUS46822</name>
</gene>
<sequence length="43" mass="4884">MTLTANQQQMVAININGNQTLIPLNMFTRLLQQKYSSIQQSTT</sequence>
<evidence type="ECO:0000313" key="1">
    <source>
        <dbReference type="EMBL" id="CAF1566303.1"/>
    </source>
</evidence>
<dbReference type="AlphaFoldDB" id="A0A815Y5L5"/>
<protein>
    <submittedName>
        <fullName evidence="1">Uncharacterized protein</fullName>
    </submittedName>
</protein>
<comment type="caution">
    <text evidence="1">The sequence shown here is derived from an EMBL/GenBank/DDBJ whole genome shotgun (WGS) entry which is preliminary data.</text>
</comment>
<name>A0A815Y5L5_ADIRI</name>
<organism evidence="1 2">
    <name type="scientific">Adineta ricciae</name>
    <name type="common">Rotifer</name>
    <dbReference type="NCBI Taxonomy" id="249248"/>
    <lineage>
        <taxon>Eukaryota</taxon>
        <taxon>Metazoa</taxon>
        <taxon>Spiralia</taxon>
        <taxon>Gnathifera</taxon>
        <taxon>Rotifera</taxon>
        <taxon>Eurotatoria</taxon>
        <taxon>Bdelloidea</taxon>
        <taxon>Adinetida</taxon>
        <taxon>Adinetidae</taxon>
        <taxon>Adineta</taxon>
    </lineage>
</organism>
<accession>A0A815Y5L5</accession>
<dbReference type="EMBL" id="CAJNOJ010004084">
    <property type="protein sequence ID" value="CAF1566303.1"/>
    <property type="molecule type" value="Genomic_DNA"/>
</dbReference>
<feature type="non-terminal residue" evidence="1">
    <location>
        <position position="43"/>
    </location>
</feature>
<reference evidence="1" key="1">
    <citation type="submission" date="2021-02" db="EMBL/GenBank/DDBJ databases">
        <authorList>
            <person name="Nowell W R."/>
        </authorList>
    </citation>
    <scope>NUCLEOTIDE SEQUENCE</scope>
</reference>